<protein>
    <recommendedName>
        <fullName evidence="9">HAMP domain-containing protein</fullName>
    </recommendedName>
</protein>
<dbReference type="RefSeq" id="WP_075062952.1">
    <property type="nucleotide sequence ID" value="NZ_LGCL01000024.1"/>
</dbReference>
<dbReference type="InterPro" id="IPR001789">
    <property type="entry name" value="Sig_transdc_resp-reg_receiver"/>
</dbReference>
<evidence type="ECO:0000259" key="4">
    <source>
        <dbReference type="PROSITE" id="PS50110"/>
    </source>
</evidence>
<evidence type="ECO:0000256" key="2">
    <source>
        <dbReference type="PROSITE-ProRule" id="PRU00169"/>
    </source>
</evidence>
<dbReference type="GO" id="GO:0000160">
    <property type="term" value="P:phosphorelay signal transduction system"/>
    <property type="evidence" value="ECO:0007669"/>
    <property type="project" value="InterPro"/>
</dbReference>
<sequence length="749" mass="82602">MSLQVLLLQKETRPARALTRFFKQRGDAVWQAWQFKQAEGLLSQMTFDLILLEMDFPQAEWRAFIQQVREKYPSIRLILTQSYPDLPREMFAREQGCDVIVRQPFDKLWLERALVKAGLVAVQRSAAVDVPTASQRVRTPVRFKITIPYVILALLFALAGAYIVSQVVLESVQDRYLNQLVETRLQAADWMVRKEESMLATLRLIANTQGMIDAVRDRNAEALRELTLPLAVNAQEEAVEVLNTQGISLLSMRRAPGAAAGEYIFSSSEAIFQTLPFVQAVLEGRQDELGDKFAGLAITEQGIYLYMSGPVYDERNQVIGVLLVGRSLNTLTREMKQETLAEITVYDLQGAALASTLSAPQADLNLPGDEVQTVLLRQGESAPLRELRAASITYNELLGPWEVRGGSDVGVLGVSLAQAFLVRTSQVTRLQIFGLVAGAILLVVLVGSYLARLITAPLERLVAATGEVARGNLEVKVEAKGDDELTALAHSFNYMIAGLQEGVIYRDLLGRTVSPAVREQLRETFSSGDLRLAGQQAVATVIMADIRGFTPISAQTEPALLFAWLNEYFGRLVPIVTAHGGVVNKFDGDAMLAFFGILPVPQTPAESAQDACQAAMEMIQSIEEFNRQREDQGLPPFHTGIGVHTGPVMAGGLGSSDRIHYTIIGDTVNTTQRLEALTRDLIENSGILISSATWDALGENQRMHFSLWSLGQFTVKGKVEQLEVFRLLPPEPIIKVEDVQDAAEHETDE</sequence>
<dbReference type="Gene3D" id="3.30.70.1230">
    <property type="entry name" value="Nucleotide cyclase"/>
    <property type="match status" value="1"/>
</dbReference>
<keyword evidence="3" id="KW-0472">Membrane</keyword>
<dbReference type="SUPFAM" id="SSF103190">
    <property type="entry name" value="Sensory domain-like"/>
    <property type="match status" value="1"/>
</dbReference>
<dbReference type="Pfam" id="PF00672">
    <property type="entry name" value="HAMP"/>
    <property type="match status" value="1"/>
</dbReference>
<keyword evidence="3" id="KW-1133">Transmembrane helix</keyword>
<dbReference type="GO" id="GO:0016020">
    <property type="term" value="C:membrane"/>
    <property type="evidence" value="ECO:0007669"/>
    <property type="project" value="InterPro"/>
</dbReference>
<dbReference type="InterPro" id="IPR011006">
    <property type="entry name" value="CheY-like_superfamily"/>
</dbReference>
<evidence type="ECO:0000256" key="3">
    <source>
        <dbReference type="SAM" id="Phobius"/>
    </source>
</evidence>
<feature type="domain" description="HAMP" evidence="6">
    <location>
        <begin position="452"/>
        <end position="504"/>
    </location>
</feature>
<dbReference type="PROSITE" id="PS50125">
    <property type="entry name" value="GUANYLATE_CYCLASE_2"/>
    <property type="match status" value="1"/>
</dbReference>
<comment type="caution">
    <text evidence="7">The sequence shown here is derived from an EMBL/GenBank/DDBJ whole genome shotgun (WGS) entry which is preliminary data.</text>
</comment>
<feature type="domain" description="Response regulatory" evidence="4">
    <location>
        <begin position="4"/>
        <end position="118"/>
    </location>
</feature>
<feature type="domain" description="Guanylate cyclase" evidence="5">
    <location>
        <begin position="540"/>
        <end position="675"/>
    </location>
</feature>
<dbReference type="SUPFAM" id="SSF55073">
    <property type="entry name" value="Nucleotide cyclase"/>
    <property type="match status" value="1"/>
</dbReference>
<proteinExistence type="inferred from homology"/>
<dbReference type="PROSITE" id="PS50885">
    <property type="entry name" value="HAMP"/>
    <property type="match status" value="1"/>
</dbReference>
<dbReference type="EMBL" id="LGCL01000024">
    <property type="protein sequence ID" value="KPL76995.1"/>
    <property type="molecule type" value="Genomic_DNA"/>
</dbReference>
<dbReference type="PROSITE" id="PS50110">
    <property type="entry name" value="RESPONSE_REGULATORY"/>
    <property type="match status" value="1"/>
</dbReference>
<dbReference type="PANTHER" id="PTHR43081">
    <property type="entry name" value="ADENYLATE CYCLASE, TERMINAL-DIFFERENTIATION SPECIFIC-RELATED"/>
    <property type="match status" value="1"/>
</dbReference>
<evidence type="ECO:0000256" key="1">
    <source>
        <dbReference type="ARBA" id="ARBA00005381"/>
    </source>
</evidence>
<evidence type="ECO:0000259" key="6">
    <source>
        <dbReference type="PROSITE" id="PS50885"/>
    </source>
</evidence>
<dbReference type="SUPFAM" id="SSF52172">
    <property type="entry name" value="CheY-like"/>
    <property type="match status" value="1"/>
</dbReference>
<dbReference type="InterPro" id="IPR029787">
    <property type="entry name" value="Nucleotide_cyclase"/>
</dbReference>
<evidence type="ECO:0000313" key="7">
    <source>
        <dbReference type="EMBL" id="KPL76995.1"/>
    </source>
</evidence>
<keyword evidence="8" id="KW-1185">Reference proteome</keyword>
<keyword evidence="3" id="KW-0812">Transmembrane</keyword>
<dbReference type="Gene3D" id="6.10.340.10">
    <property type="match status" value="1"/>
</dbReference>
<dbReference type="CDD" id="cd06225">
    <property type="entry name" value="HAMP"/>
    <property type="match status" value="1"/>
</dbReference>
<dbReference type="SUPFAM" id="SSF158472">
    <property type="entry name" value="HAMP domain-like"/>
    <property type="match status" value="1"/>
</dbReference>
<comment type="similarity">
    <text evidence="1">Belongs to the adenylyl cyclase class-3 family.</text>
</comment>
<dbReference type="Pfam" id="PF00211">
    <property type="entry name" value="Guanylate_cyc"/>
    <property type="match status" value="1"/>
</dbReference>
<feature type="transmembrane region" description="Helical" evidence="3">
    <location>
        <begin position="432"/>
        <end position="451"/>
    </location>
</feature>
<dbReference type="SMART" id="SM00304">
    <property type="entry name" value="HAMP"/>
    <property type="match status" value="1"/>
</dbReference>
<dbReference type="Proteomes" id="UP000050417">
    <property type="component" value="Unassembled WGS sequence"/>
</dbReference>
<accession>A0A0P6Y5X9</accession>
<organism evidence="7 8">
    <name type="scientific">Ornatilinea apprima</name>
    <dbReference type="NCBI Taxonomy" id="1134406"/>
    <lineage>
        <taxon>Bacteria</taxon>
        <taxon>Bacillati</taxon>
        <taxon>Chloroflexota</taxon>
        <taxon>Anaerolineae</taxon>
        <taxon>Anaerolineales</taxon>
        <taxon>Anaerolineaceae</taxon>
        <taxon>Ornatilinea</taxon>
    </lineage>
</organism>
<dbReference type="InterPro" id="IPR029151">
    <property type="entry name" value="Sensor-like_sf"/>
</dbReference>
<dbReference type="Gene3D" id="3.40.50.2300">
    <property type="match status" value="1"/>
</dbReference>
<dbReference type="InterPro" id="IPR050697">
    <property type="entry name" value="Adenylyl/Guanylyl_Cyclase_3/4"/>
</dbReference>
<dbReference type="SMART" id="SM00044">
    <property type="entry name" value="CYCc"/>
    <property type="match status" value="1"/>
</dbReference>
<reference evidence="7 8" key="1">
    <citation type="submission" date="2015-07" db="EMBL/GenBank/DDBJ databases">
        <title>Genome sequence of Ornatilinea apprima DSM 23815.</title>
        <authorList>
            <person name="Hemp J."/>
            <person name="Ward L.M."/>
            <person name="Pace L.A."/>
            <person name="Fischer W.W."/>
        </authorList>
    </citation>
    <scope>NUCLEOTIDE SEQUENCE [LARGE SCALE GENOMIC DNA]</scope>
    <source>
        <strain evidence="7 8">P3M-1</strain>
    </source>
</reference>
<evidence type="ECO:0000259" key="5">
    <source>
        <dbReference type="PROSITE" id="PS50125"/>
    </source>
</evidence>
<dbReference type="STRING" id="1134406.ADN00_10495"/>
<evidence type="ECO:0008006" key="9">
    <source>
        <dbReference type="Google" id="ProtNLM"/>
    </source>
</evidence>
<dbReference type="InterPro" id="IPR003660">
    <property type="entry name" value="HAMP_dom"/>
</dbReference>
<comment type="caution">
    <text evidence="2">Lacks conserved residue(s) required for the propagation of feature annotation.</text>
</comment>
<dbReference type="Pfam" id="PF14827">
    <property type="entry name" value="dCache_3"/>
    <property type="match status" value="1"/>
</dbReference>
<dbReference type="OrthoDB" id="9806704at2"/>
<dbReference type="CDD" id="cd07302">
    <property type="entry name" value="CHD"/>
    <property type="match status" value="1"/>
</dbReference>
<feature type="transmembrane region" description="Helical" evidence="3">
    <location>
        <begin position="146"/>
        <end position="169"/>
    </location>
</feature>
<dbReference type="InterPro" id="IPR001054">
    <property type="entry name" value="A/G_cyclase"/>
</dbReference>
<dbReference type="InterPro" id="IPR029150">
    <property type="entry name" value="dCache_3"/>
</dbReference>
<dbReference type="PANTHER" id="PTHR43081:SF1">
    <property type="entry name" value="ADENYLATE CYCLASE, TERMINAL-DIFFERENTIATION SPECIFIC"/>
    <property type="match status" value="1"/>
</dbReference>
<name>A0A0P6Y5X9_9CHLR</name>
<evidence type="ECO:0000313" key="8">
    <source>
        <dbReference type="Proteomes" id="UP000050417"/>
    </source>
</evidence>
<dbReference type="GO" id="GO:0004016">
    <property type="term" value="F:adenylate cyclase activity"/>
    <property type="evidence" value="ECO:0007669"/>
    <property type="project" value="UniProtKB-ARBA"/>
</dbReference>
<dbReference type="GO" id="GO:0009190">
    <property type="term" value="P:cyclic nucleotide biosynthetic process"/>
    <property type="evidence" value="ECO:0007669"/>
    <property type="project" value="InterPro"/>
</dbReference>
<gene>
    <name evidence="7" type="ORF">ADN00_10495</name>
</gene>
<dbReference type="AlphaFoldDB" id="A0A0P6Y5X9"/>